<accession>A0ABN7UQI0</accession>
<reference evidence="1 2" key="1">
    <citation type="submission" date="2021-06" db="EMBL/GenBank/DDBJ databases">
        <authorList>
            <person name="Kallberg Y."/>
            <person name="Tangrot J."/>
            <person name="Rosling A."/>
        </authorList>
    </citation>
    <scope>NUCLEOTIDE SEQUENCE [LARGE SCALE GENOMIC DNA]</scope>
    <source>
        <strain evidence="1 2">120-4 pot B 10/14</strain>
    </source>
</reference>
<protein>
    <submittedName>
        <fullName evidence="1">1465_t:CDS:1</fullName>
    </submittedName>
</protein>
<dbReference type="Proteomes" id="UP000789901">
    <property type="component" value="Unassembled WGS sequence"/>
</dbReference>
<name>A0ABN7UQI0_GIGMA</name>
<dbReference type="EMBL" id="CAJVQB010005092">
    <property type="protein sequence ID" value="CAG8653033.1"/>
    <property type="molecule type" value="Genomic_DNA"/>
</dbReference>
<organism evidence="1 2">
    <name type="scientific">Gigaspora margarita</name>
    <dbReference type="NCBI Taxonomy" id="4874"/>
    <lineage>
        <taxon>Eukaryota</taxon>
        <taxon>Fungi</taxon>
        <taxon>Fungi incertae sedis</taxon>
        <taxon>Mucoromycota</taxon>
        <taxon>Glomeromycotina</taxon>
        <taxon>Glomeromycetes</taxon>
        <taxon>Diversisporales</taxon>
        <taxon>Gigasporaceae</taxon>
        <taxon>Gigaspora</taxon>
    </lineage>
</organism>
<evidence type="ECO:0000313" key="1">
    <source>
        <dbReference type="EMBL" id="CAG8653033.1"/>
    </source>
</evidence>
<evidence type="ECO:0000313" key="2">
    <source>
        <dbReference type="Proteomes" id="UP000789901"/>
    </source>
</evidence>
<gene>
    <name evidence="1" type="ORF">GMARGA_LOCUS9458</name>
</gene>
<proteinExistence type="predicted"/>
<sequence length="175" mass="19922">MNNIESNRNMYDILPQEEVSSTKESWDDMVSQHENYLQANMSIQDTDNGQNNNKTNHIMEPIAKSLGSSLLGSTDTGSLMTDEDPVQTNLQTYRIREAKLEKMKDITVPVYAKPEIYAQGSEKNEIISLTKQKPCDEPMLDNPFSKQHLKKDTSTRSSDIVMETIEKEVEFTTVI</sequence>
<comment type="caution">
    <text evidence="1">The sequence shown here is derived from an EMBL/GenBank/DDBJ whole genome shotgun (WGS) entry which is preliminary data.</text>
</comment>
<keyword evidence="2" id="KW-1185">Reference proteome</keyword>